<evidence type="ECO:0000313" key="2">
    <source>
        <dbReference type="EMBL" id="EKB49462.1"/>
    </source>
</evidence>
<evidence type="ECO:0000259" key="1">
    <source>
        <dbReference type="Pfam" id="PF00884"/>
    </source>
</evidence>
<gene>
    <name evidence="2" type="ORF">B879_01948</name>
</gene>
<dbReference type="PANTHER" id="PTHR43108:SF6">
    <property type="entry name" value="N-SULPHOGLUCOSAMINE SULPHOHYDROLASE"/>
    <property type="match status" value="1"/>
</dbReference>
<dbReference type="SUPFAM" id="SSF53649">
    <property type="entry name" value="Alkaline phosphatase-like"/>
    <property type="match status" value="1"/>
</dbReference>
<evidence type="ECO:0000313" key="3">
    <source>
        <dbReference type="Proteomes" id="UP000004478"/>
    </source>
</evidence>
<dbReference type="CDD" id="cd16031">
    <property type="entry name" value="G6S_like"/>
    <property type="match status" value="1"/>
</dbReference>
<reference evidence="2 3" key="1">
    <citation type="journal article" date="2012" name="J. Bacteriol.">
        <title>Draft Genome Sequence of Cecembia lonarensis Strain LW9T, Isolated from Lonar Lake, a Haloalkaline Lake in India.</title>
        <authorList>
            <person name="Shivaji S."/>
            <person name="Ara S."/>
            <person name="Singh A."/>
            <person name="Pinnaka A.K."/>
        </authorList>
    </citation>
    <scope>NUCLEOTIDE SEQUENCE [LARGE SCALE GENOMIC DNA]</scope>
    <source>
        <strain evidence="2 3">LW9</strain>
    </source>
</reference>
<feature type="domain" description="Sulfatase N-terminal" evidence="1">
    <location>
        <begin position="40"/>
        <end position="370"/>
    </location>
</feature>
<dbReference type="GO" id="GO:0004065">
    <property type="term" value="F:arylsulfatase activity"/>
    <property type="evidence" value="ECO:0007669"/>
    <property type="project" value="UniProtKB-EC"/>
</dbReference>
<comment type="caution">
    <text evidence="2">The sequence shown here is derived from an EMBL/GenBank/DDBJ whole genome shotgun (WGS) entry which is preliminary data.</text>
</comment>
<dbReference type="OrthoDB" id="9815108at2"/>
<keyword evidence="3" id="KW-1185">Reference proteome</keyword>
<organism evidence="2 3">
    <name type="scientific">Cecembia lonarensis (strain CCUG 58316 / KCTC 22772 / LW9)</name>
    <dbReference type="NCBI Taxonomy" id="1225176"/>
    <lineage>
        <taxon>Bacteria</taxon>
        <taxon>Pseudomonadati</taxon>
        <taxon>Bacteroidota</taxon>
        <taxon>Cytophagia</taxon>
        <taxon>Cytophagales</taxon>
        <taxon>Cyclobacteriaceae</taxon>
        <taxon>Cecembia</taxon>
    </lineage>
</organism>
<accession>K1LB18</accession>
<dbReference type="Pfam" id="PF00884">
    <property type="entry name" value="Sulfatase"/>
    <property type="match status" value="1"/>
</dbReference>
<dbReference type="EMBL" id="AMGM01000025">
    <property type="protein sequence ID" value="EKB49462.1"/>
    <property type="molecule type" value="Genomic_DNA"/>
</dbReference>
<name>K1LB18_CECL9</name>
<dbReference type="AlphaFoldDB" id="K1LB18"/>
<dbReference type="PANTHER" id="PTHR43108">
    <property type="entry name" value="N-ACETYLGLUCOSAMINE-6-SULFATASE FAMILY MEMBER"/>
    <property type="match status" value="1"/>
</dbReference>
<proteinExistence type="predicted"/>
<keyword evidence="2" id="KW-0378">Hydrolase</keyword>
<dbReference type="Gene3D" id="3.40.720.10">
    <property type="entry name" value="Alkaline Phosphatase, subunit A"/>
    <property type="match status" value="1"/>
</dbReference>
<dbReference type="Proteomes" id="UP000004478">
    <property type="component" value="Unassembled WGS sequence"/>
</dbReference>
<dbReference type="InterPro" id="IPR017850">
    <property type="entry name" value="Alkaline_phosphatase_core_sf"/>
</dbReference>
<dbReference type="PATRIC" id="fig|1225176.3.peg.2077"/>
<sequence length="478" mass="56478">MGCRLNSKVNTVLKMVRFISLSFFVFLHLSFNCFSQENRPNIIFILTDDQRWDALGFAGNELIHTPEMDRLAEEGVFFENAFVTTPICAASRASILTGTYERTHGYTFGQGEIKPEFIDQSYPALMKDSGYYTGFFGKFGVNYSGFESLFDVCENYDRLDRFKDRRGYFYKTIDSDTVHLTRYTGHKAIEFIRQAPKDKPFMLSISFSAPHAHDPSEEQFFWDKEFDSMYESSLFPEPPLSSQEYFEAQPSYVREGENRNRWHWRFDTEEKYQSSMKGYYRMISEIDQEIKLIREELVKQGKDKNTIIILTSDNGYFIGERQLAGKWLMYDNSLRVPMIIYQPGSVQGVRFSDIVLNIDIAPTIFDLAGIQIPKSWEGLSLAGFLDEKPDVFPRKEFICEHLWQVDIIPPSEGLRTEKWKYFRYINDPQHEELYDLESDPLETRNLSLNPEYHDQLLDMRHRFEEKEKEMRHWKPYYY</sequence>
<dbReference type="InterPro" id="IPR000917">
    <property type="entry name" value="Sulfatase_N"/>
</dbReference>
<dbReference type="EC" id="3.1.6.1" evidence="2"/>
<protein>
    <submittedName>
        <fullName evidence="2">Arylsulfatase</fullName>
        <ecNumber evidence="2">3.1.6.1</ecNumber>
    </submittedName>
</protein>